<dbReference type="PANTHER" id="PTHR43107:SF15">
    <property type="entry name" value="FATTY ACID TRANSPORT PROTEIN 3, ISOFORM A"/>
    <property type="match status" value="1"/>
</dbReference>
<comment type="catalytic activity">
    <reaction evidence="15">
        <text>a very long-chain fatty acid + ATP + CoA = a very long-chain fatty acyl-CoA + AMP + diphosphate</text>
        <dbReference type="Rhea" id="RHEA:54536"/>
        <dbReference type="ChEBI" id="CHEBI:30616"/>
        <dbReference type="ChEBI" id="CHEBI:33019"/>
        <dbReference type="ChEBI" id="CHEBI:57287"/>
        <dbReference type="ChEBI" id="CHEBI:58950"/>
        <dbReference type="ChEBI" id="CHEBI:138261"/>
        <dbReference type="ChEBI" id="CHEBI:456215"/>
    </reaction>
    <physiologicalReaction direction="left-to-right" evidence="15">
        <dbReference type="Rhea" id="RHEA:54537"/>
    </physiologicalReaction>
</comment>
<dbReference type="Pfam" id="PF00501">
    <property type="entry name" value="AMP-binding"/>
    <property type="match status" value="1"/>
</dbReference>
<keyword evidence="3" id="KW-0813">Transport</keyword>
<dbReference type="STRING" id="418985.A0A1V9X4W1"/>
<evidence type="ECO:0000256" key="1">
    <source>
        <dbReference type="ARBA" id="ARBA00004651"/>
    </source>
</evidence>
<keyword evidence="13" id="KW-0576">Peroxisome</keyword>
<evidence type="ECO:0000256" key="10">
    <source>
        <dbReference type="ARBA" id="ARBA00022989"/>
    </source>
</evidence>
<dbReference type="GO" id="GO:0004467">
    <property type="term" value="F:long-chain fatty acid-CoA ligase activity"/>
    <property type="evidence" value="ECO:0007669"/>
    <property type="project" value="UniProtKB-EC"/>
</dbReference>
<dbReference type="GO" id="GO:0044539">
    <property type="term" value="P:long-chain fatty acid import into cell"/>
    <property type="evidence" value="ECO:0007669"/>
    <property type="project" value="TreeGrafter"/>
</dbReference>
<dbReference type="GO" id="GO:0005524">
    <property type="term" value="F:ATP binding"/>
    <property type="evidence" value="ECO:0007669"/>
    <property type="project" value="UniProtKB-KW"/>
</dbReference>
<evidence type="ECO:0000256" key="6">
    <source>
        <dbReference type="ARBA" id="ARBA00022692"/>
    </source>
</evidence>
<evidence type="ECO:0000313" key="25">
    <source>
        <dbReference type="Proteomes" id="UP000192247"/>
    </source>
</evidence>
<dbReference type="PROSITE" id="PS00455">
    <property type="entry name" value="AMP_BINDING"/>
    <property type="match status" value="1"/>
</dbReference>
<keyword evidence="12" id="KW-0472">Membrane</keyword>
<comment type="catalytic activity">
    <reaction evidence="18">
        <text>tetracosanoate + ATP + CoA = tetracosanoyl-CoA + AMP + diphosphate</text>
        <dbReference type="Rhea" id="RHEA:33639"/>
        <dbReference type="ChEBI" id="CHEBI:30616"/>
        <dbReference type="ChEBI" id="CHEBI:31014"/>
        <dbReference type="ChEBI" id="CHEBI:33019"/>
        <dbReference type="ChEBI" id="CHEBI:57287"/>
        <dbReference type="ChEBI" id="CHEBI:65052"/>
        <dbReference type="ChEBI" id="CHEBI:456215"/>
    </reaction>
    <physiologicalReaction direction="left-to-right" evidence="18">
        <dbReference type="Rhea" id="RHEA:33640"/>
    </physiologicalReaction>
</comment>
<dbReference type="NCBIfam" id="NF006134">
    <property type="entry name" value="PRK08279.1"/>
    <property type="match status" value="1"/>
</dbReference>
<dbReference type="Gene3D" id="3.40.50.12780">
    <property type="entry name" value="N-terminal domain of ligase-like"/>
    <property type="match status" value="1"/>
</dbReference>
<sequence>MVRRFDRHSPVRMLWLGLASSCWYLIHQWSPTVGALWAVLNYFIVRYSYEMWVFYRTLPRDVMAGCKSAQARKALTHQIRRDATVPLLFTETAERYPDKLFMSSNEKSWNFAETRDFSNRVANHFRDMGLQPGDEVALLMENRPEFVMIWLGLSKLGVVTALVNVNLKSASLAHCINMIHSKAVIFSSSLTSTVQSALPHINDPSIKLYHLGEKSFGDANSQDLMQCIQSASTDELIHKGKSTDRLLYIFTSGTTGLPKAAIITNQRYMFCAASMFYVCGFKTSDKIYLSLPLYHNSGGTLGPGPCIVYGVSSHIAPKFSASRFWMECKMYDCTIALYIGEMIRYLLAQPSHETDTTHQIRLLYGHGARKQLWEPFRRRFQVKNIREIYGSTEGNAGLINTDNTVGAVGFLPTVCRMSKAISRAILPMHVIRVDPDSGKPVRDSRGFCIECGPHEAGELVGLITAQPLMRFEGYLDKAATQKKVYTDIFQRGEHAFATGDIVVYDHLGYVYFQDRTGDTFRWKSENVSTNEVESVIAKIIGFNDAIVYGVAVEGTEGKAGMAAIVNKENGGLNVDLEQLLNEMKETLPTYAIPLFIRFIKEVESTTTFKYKKNNLVNDGFDPKKVKDPLFFYNQGTKQYIPLDETLYKQIVAGQVRF</sequence>
<keyword evidence="8" id="KW-0276">Fatty acid metabolism</keyword>
<evidence type="ECO:0000256" key="5">
    <source>
        <dbReference type="ARBA" id="ARBA00022598"/>
    </source>
</evidence>
<dbReference type="Pfam" id="PF13193">
    <property type="entry name" value="AMP-binding_C"/>
    <property type="match status" value="1"/>
</dbReference>
<dbReference type="FunFam" id="3.40.50.12780:FF:000019">
    <property type="entry name" value="Long-chain fatty acid transporter"/>
    <property type="match status" value="1"/>
</dbReference>
<proteinExistence type="inferred from homology"/>
<protein>
    <recommendedName>
        <fullName evidence="20">Very long-chain fatty acid transport protein</fullName>
        <ecNumber evidence="14">6.2.1.3</ecNumber>
    </recommendedName>
    <alternativeName>
        <fullName evidence="16">Long-chain-fatty-acid--CoA ligase</fullName>
    </alternativeName>
    <alternativeName>
        <fullName evidence="21">Very-long-chain acyl-CoA synthetase</fullName>
    </alternativeName>
</protein>
<evidence type="ECO:0000256" key="12">
    <source>
        <dbReference type="ARBA" id="ARBA00023136"/>
    </source>
</evidence>
<keyword evidence="6" id="KW-0812">Transmembrane</keyword>
<dbReference type="EC" id="6.2.1.3" evidence="14"/>
<dbReference type="InterPro" id="IPR042099">
    <property type="entry name" value="ANL_N_sf"/>
</dbReference>
<organism evidence="24 25">
    <name type="scientific">Tropilaelaps mercedesae</name>
    <dbReference type="NCBI Taxonomy" id="418985"/>
    <lineage>
        <taxon>Eukaryota</taxon>
        <taxon>Metazoa</taxon>
        <taxon>Ecdysozoa</taxon>
        <taxon>Arthropoda</taxon>
        <taxon>Chelicerata</taxon>
        <taxon>Arachnida</taxon>
        <taxon>Acari</taxon>
        <taxon>Parasitiformes</taxon>
        <taxon>Mesostigmata</taxon>
        <taxon>Gamasina</taxon>
        <taxon>Dermanyssoidea</taxon>
        <taxon>Laelapidae</taxon>
        <taxon>Tropilaelaps</taxon>
    </lineage>
</organism>
<dbReference type="OrthoDB" id="288590at2759"/>
<dbReference type="PANTHER" id="PTHR43107">
    <property type="entry name" value="LONG-CHAIN FATTY ACID TRANSPORT PROTEIN"/>
    <property type="match status" value="1"/>
</dbReference>
<evidence type="ECO:0000256" key="18">
    <source>
        <dbReference type="ARBA" id="ARBA00048666"/>
    </source>
</evidence>
<keyword evidence="5" id="KW-0436">Ligase</keyword>
<comment type="subcellular location">
    <subcellularLocation>
        <location evidence="1">Cell membrane</location>
        <topology evidence="1">Multi-pass membrane protein</topology>
    </subcellularLocation>
    <subcellularLocation>
        <location evidence="17">Peroxisome membrane</location>
    </subcellularLocation>
</comment>
<keyword evidence="25" id="KW-1185">Reference proteome</keyword>
<evidence type="ECO:0000313" key="24">
    <source>
        <dbReference type="EMBL" id="OQR68544.1"/>
    </source>
</evidence>
<evidence type="ECO:0000256" key="7">
    <source>
        <dbReference type="ARBA" id="ARBA00022741"/>
    </source>
</evidence>
<comment type="similarity">
    <text evidence="2">Belongs to the ATP-dependent AMP-binding enzyme family.</text>
</comment>
<evidence type="ECO:0000256" key="16">
    <source>
        <dbReference type="ARBA" id="ARBA00041297"/>
    </source>
</evidence>
<dbReference type="GO" id="GO:0005886">
    <property type="term" value="C:plasma membrane"/>
    <property type="evidence" value="ECO:0007669"/>
    <property type="project" value="UniProtKB-SubCell"/>
</dbReference>
<feature type="domain" description="AMP-dependent synthetase/ligase" evidence="22">
    <location>
        <begin position="89"/>
        <end position="459"/>
    </location>
</feature>
<evidence type="ECO:0000256" key="13">
    <source>
        <dbReference type="ARBA" id="ARBA00023140"/>
    </source>
</evidence>
<dbReference type="FunFam" id="3.30.300.30:FF:000002">
    <property type="entry name" value="Long-chain fatty acid transport protein 1"/>
    <property type="match status" value="1"/>
</dbReference>
<comment type="function">
    <text evidence="19">Acyl-CoA synthetase required for both the import of long chain fatty acids (LCFAs) (C14-C18) and the activation very long chain fatty acids (VLCFAs) (C20-C26) by esterification of the fatty acids into metabolically active CoA-thioesters for subsequent degradation or incorporation into phospholipids. The transport and fatty acyl-CoA synthetase activities are genetically separable and are thus independent activities. Esterifies VLCFAs in the peroxisome matrix. The VLCFAs are actively transported into peroxisomes by a PXA1-PXA2 heterodimeric transporter in the peroxisomal membrane.</text>
</comment>
<evidence type="ECO:0000259" key="22">
    <source>
        <dbReference type="Pfam" id="PF00501"/>
    </source>
</evidence>
<dbReference type="InParanoid" id="A0A1V9X4W1"/>
<reference evidence="24 25" key="1">
    <citation type="journal article" date="2017" name="Gigascience">
        <title>Draft genome of the honey bee ectoparasitic mite, Tropilaelaps mercedesae, is shaped by the parasitic life history.</title>
        <authorList>
            <person name="Dong X."/>
            <person name="Armstrong S.D."/>
            <person name="Xia D."/>
            <person name="Makepeace B.L."/>
            <person name="Darby A.C."/>
            <person name="Kadowaki T."/>
        </authorList>
    </citation>
    <scope>NUCLEOTIDE SEQUENCE [LARGE SCALE GENOMIC DNA]</scope>
    <source>
        <strain evidence="24">Wuxi-XJTLU</strain>
    </source>
</reference>
<keyword evidence="9" id="KW-0067">ATP-binding</keyword>
<name>A0A1V9X4W1_9ACAR</name>
<evidence type="ECO:0000256" key="2">
    <source>
        <dbReference type="ARBA" id="ARBA00006432"/>
    </source>
</evidence>
<dbReference type="InterPro" id="IPR045851">
    <property type="entry name" value="AMP-bd_C_sf"/>
</dbReference>
<keyword evidence="4" id="KW-1003">Cell membrane</keyword>
<evidence type="ECO:0000256" key="20">
    <source>
        <dbReference type="ARBA" id="ARBA00068795"/>
    </source>
</evidence>
<dbReference type="GO" id="GO:0005778">
    <property type="term" value="C:peroxisomal membrane"/>
    <property type="evidence" value="ECO:0007669"/>
    <property type="project" value="UniProtKB-SubCell"/>
</dbReference>
<dbReference type="EMBL" id="MNPL01024410">
    <property type="protein sequence ID" value="OQR68544.1"/>
    <property type="molecule type" value="Genomic_DNA"/>
</dbReference>
<dbReference type="SUPFAM" id="SSF56801">
    <property type="entry name" value="Acetyl-CoA synthetase-like"/>
    <property type="match status" value="1"/>
</dbReference>
<evidence type="ECO:0000256" key="21">
    <source>
        <dbReference type="ARBA" id="ARBA00078285"/>
    </source>
</evidence>
<dbReference type="InterPro" id="IPR020845">
    <property type="entry name" value="AMP-binding_CS"/>
</dbReference>
<evidence type="ECO:0000256" key="15">
    <source>
        <dbReference type="ARBA" id="ARBA00036527"/>
    </source>
</evidence>
<dbReference type="GO" id="GO:0005789">
    <property type="term" value="C:endoplasmic reticulum membrane"/>
    <property type="evidence" value="ECO:0007669"/>
    <property type="project" value="TreeGrafter"/>
</dbReference>
<keyword evidence="8" id="KW-0443">Lipid metabolism</keyword>
<evidence type="ECO:0000256" key="19">
    <source>
        <dbReference type="ARBA" id="ARBA00060276"/>
    </source>
</evidence>
<keyword evidence="11" id="KW-0445">Lipid transport</keyword>
<dbReference type="Gene3D" id="3.30.300.30">
    <property type="match status" value="1"/>
</dbReference>
<dbReference type="InterPro" id="IPR000873">
    <property type="entry name" value="AMP-dep_synth/lig_dom"/>
</dbReference>
<comment type="caution">
    <text evidence="24">The sequence shown here is derived from an EMBL/GenBank/DDBJ whole genome shotgun (WGS) entry which is preliminary data.</text>
</comment>
<evidence type="ECO:0000256" key="11">
    <source>
        <dbReference type="ARBA" id="ARBA00023055"/>
    </source>
</evidence>
<dbReference type="GO" id="GO:0005324">
    <property type="term" value="F:long-chain fatty acid transmembrane transporter activity"/>
    <property type="evidence" value="ECO:0007669"/>
    <property type="project" value="TreeGrafter"/>
</dbReference>
<feature type="domain" description="AMP-binding enzyme C-terminal" evidence="23">
    <location>
        <begin position="531"/>
        <end position="609"/>
    </location>
</feature>
<evidence type="ECO:0000256" key="17">
    <source>
        <dbReference type="ARBA" id="ARBA00046271"/>
    </source>
</evidence>
<evidence type="ECO:0000256" key="3">
    <source>
        <dbReference type="ARBA" id="ARBA00022448"/>
    </source>
</evidence>
<evidence type="ECO:0000256" key="9">
    <source>
        <dbReference type="ARBA" id="ARBA00022840"/>
    </source>
</evidence>
<evidence type="ECO:0000256" key="14">
    <source>
        <dbReference type="ARBA" id="ARBA00026121"/>
    </source>
</evidence>
<gene>
    <name evidence="24" type="ORF">BIW11_04540</name>
</gene>
<accession>A0A1V9X4W1</accession>
<dbReference type="InterPro" id="IPR025110">
    <property type="entry name" value="AMP-bd_C"/>
</dbReference>
<evidence type="ECO:0000256" key="4">
    <source>
        <dbReference type="ARBA" id="ARBA00022475"/>
    </source>
</evidence>
<keyword evidence="7" id="KW-0547">Nucleotide-binding</keyword>
<evidence type="ECO:0000259" key="23">
    <source>
        <dbReference type="Pfam" id="PF13193"/>
    </source>
</evidence>
<keyword evidence="10" id="KW-1133">Transmembrane helix</keyword>
<dbReference type="AlphaFoldDB" id="A0A1V9X4W1"/>
<dbReference type="Proteomes" id="UP000192247">
    <property type="component" value="Unassembled WGS sequence"/>
</dbReference>
<evidence type="ECO:0000256" key="8">
    <source>
        <dbReference type="ARBA" id="ARBA00022832"/>
    </source>
</evidence>
<dbReference type="FunCoup" id="A0A1V9X4W1">
    <property type="interactions" value="712"/>
</dbReference>